<keyword evidence="3 6" id="KW-0812">Transmembrane</keyword>
<feature type="transmembrane region" description="Helical" evidence="6">
    <location>
        <begin position="216"/>
        <end position="241"/>
    </location>
</feature>
<dbReference type="SUPFAM" id="SSF103481">
    <property type="entry name" value="Multidrug resistance efflux transporter EmrE"/>
    <property type="match status" value="2"/>
</dbReference>
<accession>A0A8J3XIT1</accession>
<dbReference type="PANTHER" id="PTHR32322">
    <property type="entry name" value="INNER MEMBRANE TRANSPORTER"/>
    <property type="match status" value="1"/>
</dbReference>
<feature type="transmembrane region" description="Helical" evidence="6">
    <location>
        <begin position="277"/>
        <end position="297"/>
    </location>
</feature>
<evidence type="ECO:0000259" key="7">
    <source>
        <dbReference type="Pfam" id="PF00892"/>
    </source>
</evidence>
<evidence type="ECO:0000313" key="9">
    <source>
        <dbReference type="Proteomes" id="UP000622547"/>
    </source>
</evidence>
<feature type="transmembrane region" description="Helical" evidence="6">
    <location>
        <begin position="53"/>
        <end position="71"/>
    </location>
</feature>
<proteinExistence type="inferred from homology"/>
<feature type="transmembrane region" description="Helical" evidence="6">
    <location>
        <begin position="26"/>
        <end position="47"/>
    </location>
</feature>
<evidence type="ECO:0000256" key="2">
    <source>
        <dbReference type="ARBA" id="ARBA00007362"/>
    </source>
</evidence>
<evidence type="ECO:0000256" key="6">
    <source>
        <dbReference type="SAM" id="Phobius"/>
    </source>
</evidence>
<feature type="transmembrane region" description="Helical" evidence="6">
    <location>
        <begin position="155"/>
        <end position="179"/>
    </location>
</feature>
<feature type="transmembrane region" description="Helical" evidence="6">
    <location>
        <begin position="185"/>
        <end position="204"/>
    </location>
</feature>
<dbReference type="PANTHER" id="PTHR32322:SF2">
    <property type="entry name" value="EAMA DOMAIN-CONTAINING PROTEIN"/>
    <property type="match status" value="1"/>
</dbReference>
<evidence type="ECO:0000256" key="4">
    <source>
        <dbReference type="ARBA" id="ARBA00022989"/>
    </source>
</evidence>
<dbReference type="Gene3D" id="1.10.3730.20">
    <property type="match status" value="1"/>
</dbReference>
<organism evidence="8 9">
    <name type="scientific">Planotetraspora phitsanulokensis</name>
    <dbReference type="NCBI Taxonomy" id="575192"/>
    <lineage>
        <taxon>Bacteria</taxon>
        <taxon>Bacillati</taxon>
        <taxon>Actinomycetota</taxon>
        <taxon>Actinomycetes</taxon>
        <taxon>Streptosporangiales</taxon>
        <taxon>Streptosporangiaceae</taxon>
        <taxon>Planotetraspora</taxon>
    </lineage>
</organism>
<evidence type="ECO:0000256" key="3">
    <source>
        <dbReference type="ARBA" id="ARBA00022692"/>
    </source>
</evidence>
<dbReference type="Pfam" id="PF00892">
    <property type="entry name" value="EamA"/>
    <property type="match status" value="2"/>
</dbReference>
<keyword evidence="5 6" id="KW-0472">Membrane</keyword>
<comment type="caution">
    <text evidence="8">The sequence shown here is derived from an EMBL/GenBank/DDBJ whole genome shotgun (WGS) entry which is preliminary data.</text>
</comment>
<reference evidence="8 9" key="1">
    <citation type="submission" date="2021-01" db="EMBL/GenBank/DDBJ databases">
        <title>Whole genome shotgun sequence of Planotetraspora phitsanulokensis NBRC 104273.</title>
        <authorList>
            <person name="Komaki H."/>
            <person name="Tamura T."/>
        </authorList>
    </citation>
    <scope>NUCLEOTIDE SEQUENCE [LARGE SCALE GENOMIC DNA]</scope>
    <source>
        <strain evidence="8 9">NBRC 104273</strain>
    </source>
</reference>
<feature type="transmembrane region" description="Helical" evidence="6">
    <location>
        <begin position="303"/>
        <end position="321"/>
    </location>
</feature>
<name>A0A8J3XIT1_9ACTN</name>
<keyword evidence="4 6" id="KW-1133">Transmembrane helix</keyword>
<dbReference type="AlphaFoldDB" id="A0A8J3XIT1"/>
<comment type="similarity">
    <text evidence="2">Belongs to the EamA transporter family.</text>
</comment>
<dbReference type="Proteomes" id="UP000622547">
    <property type="component" value="Unassembled WGS sequence"/>
</dbReference>
<keyword evidence="9" id="KW-1185">Reference proteome</keyword>
<comment type="subcellular location">
    <subcellularLocation>
        <location evidence="1">Membrane</location>
        <topology evidence="1">Multi-pass membrane protein</topology>
    </subcellularLocation>
</comment>
<feature type="domain" description="EamA" evidence="7">
    <location>
        <begin position="185"/>
        <end position="317"/>
    </location>
</feature>
<dbReference type="GO" id="GO:0016020">
    <property type="term" value="C:membrane"/>
    <property type="evidence" value="ECO:0007669"/>
    <property type="project" value="UniProtKB-SubCell"/>
</dbReference>
<feature type="transmembrane region" description="Helical" evidence="6">
    <location>
        <begin position="247"/>
        <end position="265"/>
    </location>
</feature>
<gene>
    <name evidence="8" type="ORF">Pph01_28960</name>
</gene>
<dbReference type="InterPro" id="IPR000620">
    <property type="entry name" value="EamA_dom"/>
</dbReference>
<feature type="transmembrane region" description="Helical" evidence="6">
    <location>
        <begin position="124"/>
        <end position="146"/>
    </location>
</feature>
<sequence length="340" mass="33572">MDRSPALPELVWLSDNLCMALRSGPLVVMAAAALWGTAGTAGVVAGADPVPLAAARLVLGGAVLAAVAVLARPREAKSRVALVRSRNAAPQVAARGLGWGLVLAAGAVAGYQLCFFAAVQRTGVAIGTVVAIGSGPVFTGLLSWLIGREPPSRRWAFATAAAVAGCAVLVGGGAAGGVTGGADPWGIALALLGGLLYAFYAVVAARAIGRGIESSVVMGVMFGGAAVIMLPVLLVTGAGWLAHPRGLLATLYLGCATTALAYLLYGRGLRTTPVATAATLALAEPAVAALLGLVVLGEHLSPLSWGGLALLGLSLAAVAVPGRTVAGPVDRAPAHLGSVP</sequence>
<evidence type="ECO:0000256" key="5">
    <source>
        <dbReference type="ARBA" id="ARBA00023136"/>
    </source>
</evidence>
<evidence type="ECO:0000313" key="8">
    <source>
        <dbReference type="EMBL" id="GII37893.1"/>
    </source>
</evidence>
<dbReference type="InterPro" id="IPR050638">
    <property type="entry name" value="AA-Vitamin_Transporters"/>
</dbReference>
<protein>
    <recommendedName>
        <fullName evidence="7">EamA domain-containing protein</fullName>
    </recommendedName>
</protein>
<dbReference type="EMBL" id="BOOP01000011">
    <property type="protein sequence ID" value="GII37893.1"/>
    <property type="molecule type" value="Genomic_DNA"/>
</dbReference>
<feature type="transmembrane region" description="Helical" evidence="6">
    <location>
        <begin position="92"/>
        <end position="118"/>
    </location>
</feature>
<feature type="domain" description="EamA" evidence="7">
    <location>
        <begin position="23"/>
        <end position="170"/>
    </location>
</feature>
<dbReference type="InterPro" id="IPR037185">
    <property type="entry name" value="EmrE-like"/>
</dbReference>
<evidence type="ECO:0000256" key="1">
    <source>
        <dbReference type="ARBA" id="ARBA00004141"/>
    </source>
</evidence>